<dbReference type="AlphaFoldDB" id="A0A0V8JPC1"/>
<evidence type="ECO:0000313" key="2">
    <source>
        <dbReference type="Proteomes" id="UP000053681"/>
    </source>
</evidence>
<dbReference type="EMBL" id="LNQP01000013">
    <property type="protein sequence ID" value="KSU88901.1"/>
    <property type="molecule type" value="Genomic_DNA"/>
</dbReference>
<accession>A0A0V8JPC1</accession>
<dbReference type="Proteomes" id="UP000053681">
    <property type="component" value="Unassembled WGS sequence"/>
</dbReference>
<protein>
    <submittedName>
        <fullName evidence="1">Uncharacterized protein</fullName>
    </submittedName>
</protein>
<name>A0A0V8JPC1_9BACI</name>
<organism evidence="1 2">
    <name type="scientific">Priestia veravalensis</name>
    <dbReference type="NCBI Taxonomy" id="1414648"/>
    <lineage>
        <taxon>Bacteria</taxon>
        <taxon>Bacillati</taxon>
        <taxon>Bacillota</taxon>
        <taxon>Bacilli</taxon>
        <taxon>Bacillales</taxon>
        <taxon>Bacillaceae</taxon>
        <taxon>Priestia</taxon>
    </lineage>
</organism>
<sequence length="121" mass="13503">MEVQVKMINGLNFETIIEEYNAQILAETLNNQEYSMVIIGDVIAQRYSVVRVMTKVENPEANVEITLNDNTVIKVYVENYNPLVVLQSINSAGGGMVSIGEVVLQASQIVRIMRIKQETVA</sequence>
<dbReference type="RefSeq" id="WP_025906983.1">
    <property type="nucleotide sequence ID" value="NZ_KQ758633.1"/>
</dbReference>
<keyword evidence="2" id="KW-1185">Reference proteome</keyword>
<comment type="caution">
    <text evidence="1">The sequence shown here is derived from an EMBL/GenBank/DDBJ whole genome shotgun (WGS) entry which is preliminary data.</text>
</comment>
<proteinExistence type="predicted"/>
<gene>
    <name evidence="1" type="ORF">AS180_05215</name>
</gene>
<evidence type="ECO:0000313" key="1">
    <source>
        <dbReference type="EMBL" id="KSU88901.1"/>
    </source>
</evidence>
<reference evidence="1 2" key="1">
    <citation type="submission" date="2015-11" db="EMBL/GenBank/DDBJ databases">
        <title>Bacillus caseinolyticus sp nov.</title>
        <authorList>
            <person name="Dastager S.G."/>
            <person name="Mawlankar R."/>
        </authorList>
    </citation>
    <scope>NUCLEOTIDE SEQUENCE [LARGE SCALE GENOMIC DNA]</scope>
    <source>
        <strain evidence="1 2">SGD-V-76</strain>
    </source>
</reference>